<proteinExistence type="predicted"/>
<protein>
    <submittedName>
        <fullName evidence="1">Uncharacterized protein</fullName>
    </submittedName>
</protein>
<organism evidence="1 2">
    <name type="scientific">Arsenicicoccus piscis</name>
    <dbReference type="NCBI Taxonomy" id="673954"/>
    <lineage>
        <taxon>Bacteria</taxon>
        <taxon>Bacillati</taxon>
        <taxon>Actinomycetota</taxon>
        <taxon>Actinomycetes</taxon>
        <taxon>Micrococcales</taxon>
        <taxon>Intrasporangiaceae</taxon>
        <taxon>Arsenicicoccus</taxon>
    </lineage>
</organism>
<accession>A0ABQ6HN26</accession>
<gene>
    <name evidence="1" type="ORF">GCM10025862_15580</name>
</gene>
<evidence type="ECO:0000313" key="2">
    <source>
        <dbReference type="Proteomes" id="UP001157109"/>
    </source>
</evidence>
<name>A0ABQ6HN26_9MICO</name>
<keyword evidence="2" id="KW-1185">Reference proteome</keyword>
<evidence type="ECO:0000313" key="1">
    <source>
        <dbReference type="EMBL" id="GMA19537.1"/>
    </source>
</evidence>
<dbReference type="Proteomes" id="UP001157109">
    <property type="component" value="Unassembled WGS sequence"/>
</dbReference>
<reference evidence="2" key="1">
    <citation type="journal article" date="2019" name="Int. J. Syst. Evol. Microbiol.">
        <title>The Global Catalogue of Microorganisms (GCM) 10K type strain sequencing project: providing services to taxonomists for standard genome sequencing and annotation.</title>
        <authorList>
            <consortium name="The Broad Institute Genomics Platform"/>
            <consortium name="The Broad Institute Genome Sequencing Center for Infectious Disease"/>
            <person name="Wu L."/>
            <person name="Ma J."/>
        </authorList>
    </citation>
    <scope>NUCLEOTIDE SEQUENCE [LARGE SCALE GENOMIC DNA]</scope>
    <source>
        <strain evidence="2">NBRC 105830</strain>
    </source>
</reference>
<comment type="caution">
    <text evidence="1">The sequence shown here is derived from an EMBL/GenBank/DDBJ whole genome shotgun (WGS) entry which is preliminary data.</text>
</comment>
<dbReference type="EMBL" id="BSUJ01000001">
    <property type="protein sequence ID" value="GMA19537.1"/>
    <property type="molecule type" value="Genomic_DNA"/>
</dbReference>
<sequence>MTGRRLSSGSRSGFGRVARPVELADVLEVVLGVVGLNDLAPLLFEVYVISRSGIGAHRSGWTGPVG</sequence>